<sequence length="342" mass="39897">MVELLISRKYHILRHSLLLAVSLIMAIANFYNEYPFGDHPIVGSLLMAVFLIPIYANVYILVPRLLFRNRFFSYLMMMGAVVFMTILLVICLQLISNNDLQKNLQEADWSIIILNFFSSVFSLALTIAGTTSILLFQHWVIYEQEIRELEETTMQSELEQLKNQINPHFLFNMLNNANVLTQENPEEAAKVLRKLNELLKYQLNDRYAVSVRLEDEIHFLTDFLNLEKLRRDNFNFIITREGPVEEVSLPPLLLIPFVENAVKHNNDNCNLSYVHLLFRVERGCLQFICVNSKPTFSQEEKRDGGLGLANIKRRLQLLYGKDHTLRIEENKITYTIDLQIKL</sequence>
<dbReference type="Gene3D" id="3.30.565.10">
    <property type="entry name" value="Histidine kinase-like ATPase, C-terminal domain"/>
    <property type="match status" value="1"/>
</dbReference>
<keyword evidence="1" id="KW-1133">Transmembrane helix</keyword>
<accession>A0A3D8HFZ7</accession>
<feature type="transmembrane region" description="Helical" evidence="1">
    <location>
        <begin position="43"/>
        <end position="62"/>
    </location>
</feature>
<feature type="domain" description="Signal transduction histidine kinase internal region" evidence="2">
    <location>
        <begin position="156"/>
        <end position="232"/>
    </location>
</feature>
<dbReference type="InterPro" id="IPR050640">
    <property type="entry name" value="Bact_2-comp_sensor_kinase"/>
</dbReference>
<protein>
    <submittedName>
        <fullName evidence="3">Histidine kinase</fullName>
    </submittedName>
</protein>
<evidence type="ECO:0000313" key="5">
    <source>
        <dbReference type="Proteomes" id="UP000256321"/>
    </source>
</evidence>
<dbReference type="SUPFAM" id="SSF55874">
    <property type="entry name" value="ATPase domain of HSP90 chaperone/DNA topoisomerase II/histidine kinase"/>
    <property type="match status" value="1"/>
</dbReference>
<dbReference type="Pfam" id="PF06580">
    <property type="entry name" value="His_kinase"/>
    <property type="match status" value="1"/>
</dbReference>
<keyword evidence="6" id="KW-1185">Reference proteome</keyword>
<dbReference type="InterPro" id="IPR010559">
    <property type="entry name" value="Sig_transdc_His_kin_internal"/>
</dbReference>
<organism evidence="4 5">
    <name type="scientific">Parabacteroides acidifaciens</name>
    <dbReference type="NCBI Taxonomy" id="2290935"/>
    <lineage>
        <taxon>Bacteria</taxon>
        <taxon>Pseudomonadati</taxon>
        <taxon>Bacteroidota</taxon>
        <taxon>Bacteroidia</taxon>
        <taxon>Bacteroidales</taxon>
        <taxon>Tannerellaceae</taxon>
        <taxon>Parabacteroides</taxon>
    </lineage>
</organism>
<name>A0A3D8HFZ7_9BACT</name>
<dbReference type="EMBL" id="QREV01000012">
    <property type="protein sequence ID" value="RDU49856.1"/>
    <property type="molecule type" value="Genomic_DNA"/>
</dbReference>
<keyword evidence="1" id="KW-0812">Transmembrane</keyword>
<comment type="caution">
    <text evidence="4">The sequence shown here is derived from an EMBL/GenBank/DDBJ whole genome shotgun (WGS) entry which is preliminary data.</text>
</comment>
<dbReference type="PANTHER" id="PTHR34220">
    <property type="entry name" value="SENSOR HISTIDINE KINASE YPDA"/>
    <property type="match status" value="1"/>
</dbReference>
<feature type="transmembrane region" description="Helical" evidence="1">
    <location>
        <begin position="74"/>
        <end position="96"/>
    </location>
</feature>
<gene>
    <name evidence="4" type="ORF">DWU89_07215</name>
    <name evidence="3" type="ORF">H8784_07050</name>
</gene>
<keyword evidence="3" id="KW-0418">Kinase</keyword>
<dbReference type="PANTHER" id="PTHR34220:SF7">
    <property type="entry name" value="SENSOR HISTIDINE KINASE YPDA"/>
    <property type="match status" value="1"/>
</dbReference>
<dbReference type="Proteomes" id="UP000256321">
    <property type="component" value="Unassembled WGS sequence"/>
</dbReference>
<evidence type="ECO:0000313" key="4">
    <source>
        <dbReference type="EMBL" id="RDU49856.1"/>
    </source>
</evidence>
<evidence type="ECO:0000256" key="1">
    <source>
        <dbReference type="SAM" id="Phobius"/>
    </source>
</evidence>
<feature type="transmembrane region" description="Helical" evidence="1">
    <location>
        <begin position="116"/>
        <end position="136"/>
    </location>
</feature>
<dbReference type="Proteomes" id="UP000629596">
    <property type="component" value="Unassembled WGS sequence"/>
</dbReference>
<dbReference type="GO" id="GO:0016020">
    <property type="term" value="C:membrane"/>
    <property type="evidence" value="ECO:0007669"/>
    <property type="project" value="InterPro"/>
</dbReference>
<evidence type="ECO:0000259" key="2">
    <source>
        <dbReference type="Pfam" id="PF06580"/>
    </source>
</evidence>
<keyword evidence="3" id="KW-0808">Transferase</keyword>
<evidence type="ECO:0000313" key="6">
    <source>
        <dbReference type="Proteomes" id="UP000629596"/>
    </source>
</evidence>
<dbReference type="GO" id="GO:0000155">
    <property type="term" value="F:phosphorelay sensor kinase activity"/>
    <property type="evidence" value="ECO:0007669"/>
    <property type="project" value="InterPro"/>
</dbReference>
<keyword evidence="1" id="KW-0472">Membrane</keyword>
<reference evidence="3 6" key="2">
    <citation type="submission" date="2020-08" db="EMBL/GenBank/DDBJ databases">
        <title>Genome public.</title>
        <authorList>
            <person name="Liu C."/>
            <person name="Sun Q."/>
        </authorList>
    </citation>
    <scope>NUCLEOTIDE SEQUENCE [LARGE SCALE GENOMIC DNA]</scope>
    <source>
        <strain evidence="3 6">426_9</strain>
    </source>
</reference>
<dbReference type="InterPro" id="IPR036890">
    <property type="entry name" value="HATPase_C_sf"/>
</dbReference>
<feature type="transmembrane region" description="Helical" evidence="1">
    <location>
        <begin position="12"/>
        <end position="31"/>
    </location>
</feature>
<evidence type="ECO:0000313" key="3">
    <source>
        <dbReference type="EMBL" id="MBC8601480.1"/>
    </source>
</evidence>
<dbReference type="EMBL" id="JACRTI010000012">
    <property type="protein sequence ID" value="MBC8601480.1"/>
    <property type="molecule type" value="Genomic_DNA"/>
</dbReference>
<dbReference type="AlphaFoldDB" id="A0A3D8HFZ7"/>
<reference evidence="4 5" key="1">
    <citation type="submission" date="2018-07" db="EMBL/GenBank/DDBJ databases">
        <title>Parabacteroides acidifaciens nov. sp., isolated from human feces.</title>
        <authorList>
            <person name="Wang Y.J."/>
        </authorList>
    </citation>
    <scope>NUCLEOTIDE SEQUENCE [LARGE SCALE GENOMIC DNA]</scope>
    <source>
        <strain evidence="4 5">426-9</strain>
    </source>
</reference>
<proteinExistence type="predicted"/>